<dbReference type="AlphaFoldDB" id="A0A401KVM5"/>
<reference evidence="1 2" key="1">
    <citation type="submission" date="2016-09" db="EMBL/GenBank/DDBJ databases">
        <title>Aspergillus awamori IFM 58123T.</title>
        <authorList>
            <person name="Kusuya Y."/>
            <person name="Shimizu M."/>
            <person name="Takahashi H."/>
            <person name="Yaguchi T."/>
        </authorList>
    </citation>
    <scope>NUCLEOTIDE SEQUENCE [LARGE SCALE GENOMIC DNA]</scope>
    <source>
        <strain evidence="1 2">IFM 58123</strain>
    </source>
</reference>
<proteinExistence type="predicted"/>
<accession>A0A401KVM5</accession>
<dbReference type="EMBL" id="BDHI01000015">
    <property type="protein sequence ID" value="GCB23336.1"/>
    <property type="molecule type" value="Genomic_DNA"/>
</dbReference>
<protein>
    <submittedName>
        <fullName evidence="1">Uncharacterized protein</fullName>
    </submittedName>
</protein>
<evidence type="ECO:0000313" key="2">
    <source>
        <dbReference type="Proteomes" id="UP000286921"/>
    </source>
</evidence>
<evidence type="ECO:0000313" key="1">
    <source>
        <dbReference type="EMBL" id="GCB23336.1"/>
    </source>
</evidence>
<dbReference type="Proteomes" id="UP000286921">
    <property type="component" value="Unassembled WGS sequence"/>
</dbReference>
<name>A0A401KVM5_ASPAW</name>
<sequence>MLIQLYVTDDRVQKGALPAVYSCLVAEKLFENLPYSILNWPNSCIYFDPETYITNPISKMYLLPTLITILTLHTSTSTSISTPLISPTCDKLTSIAGPKLDKAYDAYYKVICSHGCKPIVSGQYTTLVSEAILKPSVQTIATNLGIDRSRIETFLSITDESMKAVEQHCSDLATAKDYCQDTGEFPAYAACAKEQIATVITNHVFDVEVLVSEDMCEKELEYFEKNEFWDKVLPGYVDNFWRVCETW</sequence>
<organism evidence="1 2">
    <name type="scientific">Aspergillus awamori</name>
    <name type="common">Black koji mold</name>
    <dbReference type="NCBI Taxonomy" id="105351"/>
    <lineage>
        <taxon>Eukaryota</taxon>
        <taxon>Fungi</taxon>
        <taxon>Dikarya</taxon>
        <taxon>Ascomycota</taxon>
        <taxon>Pezizomycotina</taxon>
        <taxon>Eurotiomycetes</taxon>
        <taxon>Eurotiomycetidae</taxon>
        <taxon>Eurotiales</taxon>
        <taxon>Aspergillaceae</taxon>
        <taxon>Aspergillus</taxon>
    </lineage>
</organism>
<comment type="caution">
    <text evidence="1">The sequence shown here is derived from an EMBL/GenBank/DDBJ whole genome shotgun (WGS) entry which is preliminary data.</text>
</comment>
<gene>
    <name evidence="1" type="ORF">AAWM_06221</name>
</gene>
<keyword evidence="2" id="KW-1185">Reference proteome</keyword>